<name>K3ZG02_SETIT</name>
<dbReference type="AlphaFoldDB" id="K3ZG02"/>
<dbReference type="InParanoid" id="K3ZG02"/>
<dbReference type="EnsemblPlants" id="KQL14367">
    <property type="protein sequence ID" value="KQL14367"/>
    <property type="gene ID" value="SETIT_025504mg"/>
</dbReference>
<dbReference type="Gramene" id="KQL14367">
    <property type="protein sequence ID" value="KQL14367"/>
    <property type="gene ID" value="SETIT_025504mg"/>
</dbReference>
<dbReference type="EMBL" id="AGNK02001557">
    <property type="status" value="NOT_ANNOTATED_CDS"/>
    <property type="molecule type" value="Genomic_DNA"/>
</dbReference>
<organism evidence="2 3">
    <name type="scientific">Setaria italica</name>
    <name type="common">Foxtail millet</name>
    <name type="synonym">Panicum italicum</name>
    <dbReference type="NCBI Taxonomy" id="4555"/>
    <lineage>
        <taxon>Eukaryota</taxon>
        <taxon>Viridiplantae</taxon>
        <taxon>Streptophyta</taxon>
        <taxon>Embryophyta</taxon>
        <taxon>Tracheophyta</taxon>
        <taxon>Spermatophyta</taxon>
        <taxon>Magnoliopsida</taxon>
        <taxon>Liliopsida</taxon>
        <taxon>Poales</taxon>
        <taxon>Poaceae</taxon>
        <taxon>PACMAD clade</taxon>
        <taxon>Panicoideae</taxon>
        <taxon>Panicodae</taxon>
        <taxon>Paniceae</taxon>
        <taxon>Cenchrinae</taxon>
        <taxon>Setaria</taxon>
    </lineage>
</organism>
<evidence type="ECO:0008006" key="4">
    <source>
        <dbReference type="Google" id="ProtNLM"/>
    </source>
</evidence>
<sequence length="77" mass="7680">MPPLPGTTLLFGVAVGLSAGCVQVLKIPQEKSARGDALSLAAPPPPAPVCAARLISRPPPPSCCARKRIAEGLLGAG</sequence>
<dbReference type="Proteomes" id="UP000004995">
    <property type="component" value="Unassembled WGS sequence"/>
</dbReference>
<proteinExistence type="predicted"/>
<evidence type="ECO:0000313" key="2">
    <source>
        <dbReference type="EnsemblPlants" id="KQL14367"/>
    </source>
</evidence>
<feature type="signal peptide" evidence="1">
    <location>
        <begin position="1"/>
        <end position="18"/>
    </location>
</feature>
<evidence type="ECO:0000313" key="3">
    <source>
        <dbReference type="Proteomes" id="UP000004995"/>
    </source>
</evidence>
<accession>K3ZG02</accession>
<reference evidence="3" key="1">
    <citation type="journal article" date="2012" name="Nat. Biotechnol.">
        <title>Reference genome sequence of the model plant Setaria.</title>
        <authorList>
            <person name="Bennetzen J.L."/>
            <person name="Schmutz J."/>
            <person name="Wang H."/>
            <person name="Percifield R."/>
            <person name="Hawkins J."/>
            <person name="Pontaroli A.C."/>
            <person name="Estep M."/>
            <person name="Feng L."/>
            <person name="Vaughn J.N."/>
            <person name="Grimwood J."/>
            <person name="Jenkins J."/>
            <person name="Barry K."/>
            <person name="Lindquist E."/>
            <person name="Hellsten U."/>
            <person name="Deshpande S."/>
            <person name="Wang X."/>
            <person name="Wu X."/>
            <person name="Mitros T."/>
            <person name="Triplett J."/>
            <person name="Yang X."/>
            <person name="Ye C.Y."/>
            <person name="Mauro-Herrera M."/>
            <person name="Wang L."/>
            <person name="Li P."/>
            <person name="Sharma M."/>
            <person name="Sharma R."/>
            <person name="Ronald P.C."/>
            <person name="Panaud O."/>
            <person name="Kellogg E.A."/>
            <person name="Brutnell T.P."/>
            <person name="Doust A.N."/>
            <person name="Tuskan G.A."/>
            <person name="Rokhsar D."/>
            <person name="Devos K.M."/>
        </authorList>
    </citation>
    <scope>NUCLEOTIDE SEQUENCE [LARGE SCALE GENOMIC DNA]</scope>
    <source>
        <strain evidence="3">cv. Yugu1</strain>
    </source>
</reference>
<dbReference type="HOGENOM" id="CLU_2642728_0_0_1"/>
<evidence type="ECO:0000256" key="1">
    <source>
        <dbReference type="SAM" id="SignalP"/>
    </source>
</evidence>
<reference evidence="2" key="2">
    <citation type="submission" date="2018-08" db="UniProtKB">
        <authorList>
            <consortium name="EnsemblPlants"/>
        </authorList>
    </citation>
    <scope>IDENTIFICATION</scope>
    <source>
        <strain evidence="2">Yugu1</strain>
    </source>
</reference>
<protein>
    <recommendedName>
        <fullName evidence="4">Lipoprotein</fullName>
    </recommendedName>
</protein>
<feature type="chain" id="PRO_5010127729" description="Lipoprotein" evidence="1">
    <location>
        <begin position="19"/>
        <end position="77"/>
    </location>
</feature>
<keyword evidence="1" id="KW-0732">Signal</keyword>
<keyword evidence="3" id="KW-1185">Reference proteome</keyword>